<keyword evidence="3" id="KW-1185">Reference proteome</keyword>
<dbReference type="RefSeq" id="WP_196193538.1">
    <property type="nucleotide sequence ID" value="NZ_JADPRT010000003.1"/>
</dbReference>
<keyword evidence="1" id="KW-1133">Transmembrane helix</keyword>
<evidence type="ECO:0000313" key="3">
    <source>
        <dbReference type="Proteomes" id="UP000657385"/>
    </source>
</evidence>
<dbReference type="AlphaFoldDB" id="A0A931FCE8"/>
<name>A0A931FCE8_9ACTN</name>
<keyword evidence="1" id="KW-0472">Membrane</keyword>
<dbReference type="Gene3D" id="1.10.510.10">
    <property type="entry name" value="Transferase(Phosphotransferase) domain 1"/>
    <property type="match status" value="1"/>
</dbReference>
<proteinExistence type="predicted"/>
<dbReference type="InterPro" id="IPR011009">
    <property type="entry name" value="Kinase-like_dom_sf"/>
</dbReference>
<keyword evidence="1" id="KW-0812">Transmembrane</keyword>
<organism evidence="2 3">
    <name type="scientific">Streptacidiphilus fuscans</name>
    <dbReference type="NCBI Taxonomy" id="2789292"/>
    <lineage>
        <taxon>Bacteria</taxon>
        <taxon>Bacillati</taxon>
        <taxon>Actinomycetota</taxon>
        <taxon>Actinomycetes</taxon>
        <taxon>Kitasatosporales</taxon>
        <taxon>Streptomycetaceae</taxon>
        <taxon>Streptacidiphilus</taxon>
    </lineage>
</organism>
<protein>
    <recommendedName>
        <fullName evidence="4">Protein kinase domain-containing protein</fullName>
    </recommendedName>
</protein>
<dbReference type="SUPFAM" id="SSF56112">
    <property type="entry name" value="Protein kinase-like (PK-like)"/>
    <property type="match status" value="1"/>
</dbReference>
<evidence type="ECO:0008006" key="4">
    <source>
        <dbReference type="Google" id="ProtNLM"/>
    </source>
</evidence>
<evidence type="ECO:0000256" key="1">
    <source>
        <dbReference type="SAM" id="Phobius"/>
    </source>
</evidence>
<feature type="transmembrane region" description="Helical" evidence="1">
    <location>
        <begin position="388"/>
        <end position="406"/>
    </location>
</feature>
<dbReference type="Proteomes" id="UP000657385">
    <property type="component" value="Unassembled WGS sequence"/>
</dbReference>
<dbReference type="EMBL" id="JADPRT010000003">
    <property type="protein sequence ID" value="MBF9068403.1"/>
    <property type="molecule type" value="Genomic_DNA"/>
</dbReference>
<sequence>MTDPETETEPVTAVTDVTAVTAVTEVTDSDDPRGWPLARTVSLSDLGPLAEAISEHNGQAVAVKPLADHPGWLAKLYRQGQHVEDARRLDQLISAPGTLSSADRAALYAGTCWPAARIEEPDNPVAGCVIPMAPEHYRHELRRGAFSERRFVEIDWLAKSDESIQRIGLPRPGFEGRLAACRGLTELAAILEGLGLVYSDWSFSNAFWSPDRRSVYLIDVDGCQPKKMIDVHQPNWEDPRTPPGTDADTYTDRYRIGLLVAKCLTGQRDAHAFHTVAASPWPNRSAATEVLLDMLLATDRERRPSAGQLNLALNGGPYLRTVPRATRDELPKLPRAVPQPRTAPQSTAVTVAVAAGAVRGPESAFTKKVQASAAPEVKKPQPANSGSGGWAFLVVLAVILLFALIASHH</sequence>
<comment type="caution">
    <text evidence="2">The sequence shown here is derived from an EMBL/GenBank/DDBJ whole genome shotgun (WGS) entry which is preliminary data.</text>
</comment>
<gene>
    <name evidence="2" type="ORF">I2501_10200</name>
</gene>
<reference evidence="2" key="1">
    <citation type="submission" date="2020-11" db="EMBL/GenBank/DDBJ databases">
        <title>Isolation and identification of active actinomycetes.</title>
        <authorList>
            <person name="Yu B."/>
        </authorList>
    </citation>
    <scope>NUCLEOTIDE SEQUENCE</scope>
    <source>
        <strain evidence="2">NEAU-YB345</strain>
    </source>
</reference>
<accession>A0A931FCE8</accession>
<evidence type="ECO:0000313" key="2">
    <source>
        <dbReference type="EMBL" id="MBF9068403.1"/>
    </source>
</evidence>